<dbReference type="PANTHER" id="PTHR34724:SF2">
    <property type="entry name" value="OS12G0596101 PROTEIN"/>
    <property type="match status" value="1"/>
</dbReference>
<comment type="caution">
    <text evidence="1">The sequence shown here is derived from an EMBL/GenBank/DDBJ whole genome shotgun (WGS) entry which is preliminary data.</text>
</comment>
<evidence type="ECO:0000313" key="2">
    <source>
        <dbReference type="Proteomes" id="UP000037387"/>
    </source>
</evidence>
<name>A0A0M0F445_CELCE</name>
<gene>
    <name evidence="1" type="ORF">M768_15340</name>
</gene>
<keyword evidence="2" id="KW-1185">Reference proteome</keyword>
<dbReference type="PANTHER" id="PTHR34724">
    <property type="entry name" value="OS12G0596101 PROTEIN"/>
    <property type="match status" value="1"/>
</dbReference>
<evidence type="ECO:0000313" key="1">
    <source>
        <dbReference type="EMBL" id="KON72344.1"/>
    </source>
</evidence>
<dbReference type="PATRIC" id="fig|1350482.3.peg.3401"/>
<reference evidence="1 2" key="1">
    <citation type="journal article" date="2015" name="Sci. Rep.">
        <title>Functional and structural properties of a novel cellulosome-like multienzyme complex: efficient glycoside hydrolysis of water-insoluble 7-xylosyl-10-deacetylpaclitaxel.</title>
        <authorList>
            <person name="Dou T.Y."/>
            <person name="Luan H.W."/>
            <person name="Ge G.B."/>
            <person name="Dong M.M."/>
            <person name="Zou H.F."/>
            <person name="He Y.Q."/>
            <person name="Cui P."/>
            <person name="Wang J.Y."/>
            <person name="Hao D.C."/>
            <person name="Yang S.L."/>
            <person name="Yang L."/>
        </authorList>
    </citation>
    <scope>NUCLEOTIDE SEQUENCE [LARGE SCALE GENOMIC DNA]</scope>
    <source>
        <strain evidence="1 2">F16</strain>
    </source>
</reference>
<proteinExistence type="predicted"/>
<sequence length="38" mass="4076">MCSPALCRTCGKTTWTGCGMHADEVMAEVPPEQRCTCA</sequence>
<dbReference type="Proteomes" id="UP000037387">
    <property type="component" value="Unassembled WGS sequence"/>
</dbReference>
<dbReference type="EMBL" id="ATNL01000012">
    <property type="protein sequence ID" value="KON72344.1"/>
    <property type="molecule type" value="Genomic_DNA"/>
</dbReference>
<protein>
    <submittedName>
        <fullName evidence="1">Uncharacterized protein</fullName>
    </submittedName>
</protein>
<dbReference type="AlphaFoldDB" id="A0A0M0F445"/>
<organism evidence="1 2">
    <name type="scientific">Cellulosimicrobium cellulans F16</name>
    <dbReference type="NCBI Taxonomy" id="1350482"/>
    <lineage>
        <taxon>Bacteria</taxon>
        <taxon>Bacillati</taxon>
        <taxon>Actinomycetota</taxon>
        <taxon>Actinomycetes</taxon>
        <taxon>Micrococcales</taxon>
        <taxon>Promicromonosporaceae</taxon>
        <taxon>Cellulosimicrobium</taxon>
    </lineage>
</organism>
<accession>A0A0M0F445</accession>